<dbReference type="Proteomes" id="UP001175000">
    <property type="component" value="Unassembled WGS sequence"/>
</dbReference>
<dbReference type="EMBL" id="JAULSU010000002">
    <property type="protein sequence ID" value="KAK0627528.1"/>
    <property type="molecule type" value="Genomic_DNA"/>
</dbReference>
<accession>A0AA39X598</accession>
<evidence type="ECO:0000313" key="1">
    <source>
        <dbReference type="EMBL" id="KAK0627528.1"/>
    </source>
</evidence>
<comment type="caution">
    <text evidence="1">The sequence shown here is derived from an EMBL/GenBank/DDBJ whole genome shotgun (WGS) entry which is preliminary data.</text>
</comment>
<evidence type="ECO:0000313" key="2">
    <source>
        <dbReference type="Proteomes" id="UP001175000"/>
    </source>
</evidence>
<dbReference type="AlphaFoldDB" id="A0AA39X598"/>
<keyword evidence="2" id="KW-1185">Reference proteome</keyword>
<gene>
    <name evidence="1" type="ORF">B0T14DRAFT_138288</name>
</gene>
<protein>
    <submittedName>
        <fullName evidence="1">Uncharacterized protein</fullName>
    </submittedName>
</protein>
<proteinExistence type="predicted"/>
<name>A0AA39X598_9PEZI</name>
<reference evidence="1" key="1">
    <citation type="submission" date="2023-06" db="EMBL/GenBank/DDBJ databases">
        <title>Genome-scale phylogeny and comparative genomics of the fungal order Sordariales.</title>
        <authorList>
            <consortium name="Lawrence Berkeley National Laboratory"/>
            <person name="Hensen N."/>
            <person name="Bonometti L."/>
            <person name="Westerberg I."/>
            <person name="Brannstrom I.O."/>
            <person name="Guillou S."/>
            <person name="Cros-Aarteil S."/>
            <person name="Calhoun S."/>
            <person name="Haridas S."/>
            <person name="Kuo A."/>
            <person name="Mondo S."/>
            <person name="Pangilinan J."/>
            <person name="Riley R."/>
            <person name="Labutti K."/>
            <person name="Andreopoulos B."/>
            <person name="Lipzen A."/>
            <person name="Chen C."/>
            <person name="Yanf M."/>
            <person name="Daum C."/>
            <person name="Ng V."/>
            <person name="Clum A."/>
            <person name="Steindorff A."/>
            <person name="Ohm R."/>
            <person name="Martin F."/>
            <person name="Silar P."/>
            <person name="Natvig D."/>
            <person name="Lalanne C."/>
            <person name="Gautier V."/>
            <person name="Ament-Velasquez S.L."/>
            <person name="Kruys A."/>
            <person name="Hutchinson M.I."/>
            <person name="Powell A.J."/>
            <person name="Barry K."/>
            <person name="Miller A.N."/>
            <person name="Grigoriev I.V."/>
            <person name="Debuchy R."/>
            <person name="Gladieux P."/>
            <person name="Thoren M.H."/>
            <person name="Johannesson H."/>
        </authorList>
    </citation>
    <scope>NUCLEOTIDE SEQUENCE</scope>
    <source>
        <strain evidence="1">CBS 606.72</strain>
    </source>
</reference>
<organism evidence="1 2">
    <name type="scientific">Immersiella caudata</name>
    <dbReference type="NCBI Taxonomy" id="314043"/>
    <lineage>
        <taxon>Eukaryota</taxon>
        <taxon>Fungi</taxon>
        <taxon>Dikarya</taxon>
        <taxon>Ascomycota</taxon>
        <taxon>Pezizomycotina</taxon>
        <taxon>Sordariomycetes</taxon>
        <taxon>Sordariomycetidae</taxon>
        <taxon>Sordariales</taxon>
        <taxon>Lasiosphaeriaceae</taxon>
        <taxon>Immersiella</taxon>
    </lineage>
</organism>
<sequence>MSHIKTRGFVLGGRRGRRRETALFVFRERQEQPCLPGRHYTRDGATASSLALGYCSRKYTLYRGISGVRLVKAKLEYGSLSVEATGVNQPMLVGNSVSLFTGGLYSLVDVPAAFRP</sequence>